<reference evidence="3" key="1">
    <citation type="submission" date="2016-11" db="UniProtKB">
        <authorList>
            <consortium name="WormBaseParasite"/>
        </authorList>
    </citation>
    <scope>IDENTIFICATION</scope>
</reference>
<evidence type="ECO:0000256" key="1">
    <source>
        <dbReference type="SAM" id="Phobius"/>
    </source>
</evidence>
<feature type="transmembrane region" description="Helical" evidence="1">
    <location>
        <begin position="42"/>
        <end position="60"/>
    </location>
</feature>
<dbReference type="Proteomes" id="UP000095282">
    <property type="component" value="Unplaced"/>
</dbReference>
<proteinExistence type="predicted"/>
<organism evidence="2 3">
    <name type="scientific">Caenorhabditis tropicalis</name>
    <dbReference type="NCBI Taxonomy" id="1561998"/>
    <lineage>
        <taxon>Eukaryota</taxon>
        <taxon>Metazoa</taxon>
        <taxon>Ecdysozoa</taxon>
        <taxon>Nematoda</taxon>
        <taxon>Chromadorea</taxon>
        <taxon>Rhabditida</taxon>
        <taxon>Rhabditina</taxon>
        <taxon>Rhabditomorpha</taxon>
        <taxon>Rhabditoidea</taxon>
        <taxon>Rhabditidae</taxon>
        <taxon>Peloderinae</taxon>
        <taxon>Caenorhabditis</taxon>
    </lineage>
</organism>
<keyword evidence="1" id="KW-1133">Transmembrane helix</keyword>
<evidence type="ECO:0000313" key="3">
    <source>
        <dbReference type="WBParaSite" id="Csp11.Scaffold629.g11350.t1"/>
    </source>
</evidence>
<sequence>MYQQLFLKSLKTPNKCFPILTKSLSSGSNSKLKIQSSGAFQSIYRILFVYLCSSIAHFYFRMTNYS</sequence>
<keyword evidence="1" id="KW-0472">Membrane</keyword>
<dbReference type="AlphaFoldDB" id="A0A1I7TSK6"/>
<name>A0A1I7TSK6_9PELO</name>
<protein>
    <submittedName>
        <fullName evidence="3">Ovule protein</fullName>
    </submittedName>
</protein>
<keyword evidence="1" id="KW-0812">Transmembrane</keyword>
<evidence type="ECO:0000313" key="2">
    <source>
        <dbReference type="Proteomes" id="UP000095282"/>
    </source>
</evidence>
<keyword evidence="2" id="KW-1185">Reference proteome</keyword>
<accession>A0A1I7TSK6</accession>
<dbReference type="WBParaSite" id="Csp11.Scaffold629.g11350.t1">
    <property type="protein sequence ID" value="Csp11.Scaffold629.g11350.t1"/>
    <property type="gene ID" value="Csp11.Scaffold629.g11350"/>
</dbReference>